<dbReference type="AlphaFoldDB" id="A0AAD1Y4G2"/>
<evidence type="ECO:0000313" key="2">
    <source>
        <dbReference type="Proteomes" id="UP001295684"/>
    </source>
</evidence>
<sequence>MRAHRKSFQEINPLKMQDSFRSQFDLEISGSGTKDYSNCKGTSKCLFSNRKSMSIIDSDLDNSVIAKIKNDISLTSSIVRGGNKMTSYSSNISIKPKADSSTCQNKYYDKVANQSKSIFNKNIHYNIETERAANSSSIQTEVSVISKSSINLGCLGKHRQKGLKIKRSSRQANIDVVSAFEDKENIIQNNEQSYDDFQSRKVLLEGLKSKYKIIGSSLKSSKNSPTKCSAKRKSSFLSSAFVEKLKIDVNIDHNKENDYDCNKLFIKKKLRSKIKRKSNFKNILTQISSKAEN</sequence>
<name>A0AAD1Y4G2_EUPCR</name>
<accession>A0AAD1Y4G2</accession>
<proteinExistence type="predicted"/>
<keyword evidence="2" id="KW-1185">Reference proteome</keyword>
<protein>
    <submittedName>
        <fullName evidence="1">Uncharacterized protein</fullName>
    </submittedName>
</protein>
<comment type="caution">
    <text evidence="1">The sequence shown here is derived from an EMBL/GenBank/DDBJ whole genome shotgun (WGS) entry which is preliminary data.</text>
</comment>
<dbReference type="Proteomes" id="UP001295684">
    <property type="component" value="Unassembled WGS sequence"/>
</dbReference>
<dbReference type="EMBL" id="CAMPGE010026896">
    <property type="protein sequence ID" value="CAI2384555.1"/>
    <property type="molecule type" value="Genomic_DNA"/>
</dbReference>
<organism evidence="1 2">
    <name type="scientific">Euplotes crassus</name>
    <dbReference type="NCBI Taxonomy" id="5936"/>
    <lineage>
        <taxon>Eukaryota</taxon>
        <taxon>Sar</taxon>
        <taxon>Alveolata</taxon>
        <taxon>Ciliophora</taxon>
        <taxon>Intramacronucleata</taxon>
        <taxon>Spirotrichea</taxon>
        <taxon>Hypotrichia</taxon>
        <taxon>Euplotida</taxon>
        <taxon>Euplotidae</taxon>
        <taxon>Moneuplotes</taxon>
    </lineage>
</organism>
<gene>
    <name evidence="1" type="ORF">ECRASSUSDP1_LOCUS26088</name>
</gene>
<evidence type="ECO:0000313" key="1">
    <source>
        <dbReference type="EMBL" id="CAI2384555.1"/>
    </source>
</evidence>
<reference evidence="1" key="1">
    <citation type="submission" date="2023-07" db="EMBL/GenBank/DDBJ databases">
        <authorList>
            <consortium name="AG Swart"/>
            <person name="Singh M."/>
            <person name="Singh A."/>
            <person name="Seah K."/>
            <person name="Emmerich C."/>
        </authorList>
    </citation>
    <scope>NUCLEOTIDE SEQUENCE</scope>
    <source>
        <strain evidence="1">DP1</strain>
    </source>
</reference>